<dbReference type="EMBL" id="CM037161">
    <property type="protein sequence ID" value="KAH7854978.1"/>
    <property type="molecule type" value="Genomic_DNA"/>
</dbReference>
<sequence>MAPNQPGRLIQFLIEKAGREKCSSESYNEGLAKTLNLNLPATNLSSFGGRPAQMKIGSIDGVQAACHVCGTKKRSTPENPSGDMANSGFILQSSIKSTLPTPEQLRREECASESYNEGPAKTPDLNLPAANLSSFGGHPAQMKIGSIDGVQAACHVCGTKKRSTPENPGGDMANSGFILQSSIKSTLPTPEQLQYANKILFGHDGTEDLPSLVCMGCVRCYMYVMVNESAPKCPKCKSINLLEIPSPSDPVKKKVRRN</sequence>
<protein>
    <submittedName>
        <fullName evidence="1">Uncharacterized protein</fullName>
    </submittedName>
</protein>
<gene>
    <name evidence="1" type="ORF">Vadar_019779</name>
</gene>
<dbReference type="Proteomes" id="UP000828048">
    <property type="component" value="Chromosome 11"/>
</dbReference>
<evidence type="ECO:0000313" key="2">
    <source>
        <dbReference type="Proteomes" id="UP000828048"/>
    </source>
</evidence>
<comment type="caution">
    <text evidence="1">The sequence shown here is derived from an EMBL/GenBank/DDBJ whole genome shotgun (WGS) entry which is preliminary data.</text>
</comment>
<keyword evidence="2" id="KW-1185">Reference proteome</keyword>
<proteinExistence type="predicted"/>
<organism evidence="1 2">
    <name type="scientific">Vaccinium darrowii</name>
    <dbReference type="NCBI Taxonomy" id="229202"/>
    <lineage>
        <taxon>Eukaryota</taxon>
        <taxon>Viridiplantae</taxon>
        <taxon>Streptophyta</taxon>
        <taxon>Embryophyta</taxon>
        <taxon>Tracheophyta</taxon>
        <taxon>Spermatophyta</taxon>
        <taxon>Magnoliopsida</taxon>
        <taxon>eudicotyledons</taxon>
        <taxon>Gunneridae</taxon>
        <taxon>Pentapetalae</taxon>
        <taxon>asterids</taxon>
        <taxon>Ericales</taxon>
        <taxon>Ericaceae</taxon>
        <taxon>Vaccinioideae</taxon>
        <taxon>Vaccinieae</taxon>
        <taxon>Vaccinium</taxon>
    </lineage>
</organism>
<evidence type="ECO:0000313" key="1">
    <source>
        <dbReference type="EMBL" id="KAH7854978.1"/>
    </source>
</evidence>
<name>A0ACB7YNI8_9ERIC</name>
<reference evidence="1 2" key="1">
    <citation type="journal article" date="2021" name="Hortic Res">
        <title>High-quality reference genome and annotation aids understanding of berry development for evergreen blueberry (Vaccinium darrowii).</title>
        <authorList>
            <person name="Yu J."/>
            <person name="Hulse-Kemp A.M."/>
            <person name="Babiker E."/>
            <person name="Staton M."/>
        </authorList>
    </citation>
    <scope>NUCLEOTIDE SEQUENCE [LARGE SCALE GENOMIC DNA]</scope>
    <source>
        <strain evidence="2">cv. NJ 8807/NJ 8810</strain>
        <tissue evidence="1">Young leaf</tissue>
    </source>
</reference>
<accession>A0ACB7YNI8</accession>